<dbReference type="InterPro" id="IPR039261">
    <property type="entry name" value="FNR_nucleotide-bd"/>
</dbReference>
<evidence type="ECO:0000259" key="6">
    <source>
        <dbReference type="PROSITE" id="PS51384"/>
    </source>
</evidence>
<organism evidence="7 8">
    <name type="scientific">Vibrio brasiliensis LMG 20546</name>
    <dbReference type="NCBI Taxonomy" id="945543"/>
    <lineage>
        <taxon>Bacteria</taxon>
        <taxon>Pseudomonadati</taxon>
        <taxon>Pseudomonadota</taxon>
        <taxon>Gammaproteobacteria</taxon>
        <taxon>Vibrionales</taxon>
        <taxon>Vibrionaceae</taxon>
        <taxon>Vibrio</taxon>
        <taxon>Vibrio oreintalis group</taxon>
    </lineage>
</organism>
<protein>
    <submittedName>
        <fullName evidence="7">FMN reductase</fullName>
        <ecNumber evidence="7">1.5.1.-</ecNumber>
    </submittedName>
</protein>
<keyword evidence="1" id="KW-0285">Flavoprotein</keyword>
<dbReference type="PANTHER" id="PTHR47354">
    <property type="entry name" value="NADH OXIDOREDUCTASE HCR"/>
    <property type="match status" value="1"/>
</dbReference>
<evidence type="ECO:0000256" key="3">
    <source>
        <dbReference type="ARBA" id="ARBA00023002"/>
    </source>
</evidence>
<name>E8LX68_9VIBR</name>
<sequence>MTIQCKVKSIQPLACNTYQILLHPESPVSFKAGQYLMVVMGEKDKRPFSIASSPCRHEGELELHIGAAEHNAYAHEVVEAMKNALENDGEITIDAPHGDAWIREQSERPILLIAGGTGFSYVRSILDHCIAQNKTNPIHLYWGGRDERQLYAQQELKDIASNNSNVHFIPVVEEAPQQWDGKVGNVLQAVEQDFDSLAEYDIYIAGRFEMAGAAREQFTLNKQASSENMFADAYAFI</sequence>
<dbReference type="SUPFAM" id="SSF63380">
    <property type="entry name" value="Riboflavin synthase domain-like"/>
    <property type="match status" value="1"/>
</dbReference>
<dbReference type="InterPro" id="IPR017938">
    <property type="entry name" value="Riboflavin_synthase-like_b-brl"/>
</dbReference>
<keyword evidence="3 7" id="KW-0560">Oxidoreductase</keyword>
<keyword evidence="8" id="KW-1185">Reference proteome</keyword>
<evidence type="ECO:0000313" key="8">
    <source>
        <dbReference type="Proteomes" id="UP000004371"/>
    </source>
</evidence>
<comment type="similarity">
    <text evidence="5">Belongs to the Fre/LuxG FAD/NAD(P) flavoprotein oxidoreductase family.</text>
</comment>
<dbReference type="InterPro" id="IPR017927">
    <property type="entry name" value="FAD-bd_FR_type"/>
</dbReference>
<evidence type="ECO:0000256" key="1">
    <source>
        <dbReference type="ARBA" id="ARBA00022630"/>
    </source>
</evidence>
<evidence type="ECO:0000256" key="4">
    <source>
        <dbReference type="ARBA" id="ARBA00023223"/>
    </source>
</evidence>
<dbReference type="Proteomes" id="UP000004371">
    <property type="component" value="Unassembled WGS sequence"/>
</dbReference>
<dbReference type="Gene3D" id="2.40.30.10">
    <property type="entry name" value="Translation factors"/>
    <property type="match status" value="1"/>
</dbReference>
<proteinExistence type="inferred from homology"/>
<dbReference type="CDD" id="cd06189">
    <property type="entry name" value="flavin_oxioreductase"/>
    <property type="match status" value="1"/>
</dbReference>
<dbReference type="Gene3D" id="3.40.50.80">
    <property type="entry name" value="Nucleotide-binding domain of ferredoxin-NADP reductase (FNR) module"/>
    <property type="match status" value="1"/>
</dbReference>
<dbReference type="SUPFAM" id="SSF52343">
    <property type="entry name" value="Ferredoxin reductase-like, C-terminal NADP-linked domain"/>
    <property type="match status" value="1"/>
</dbReference>
<dbReference type="AlphaFoldDB" id="E8LX68"/>
<dbReference type="EC" id="1.5.1.-" evidence="7"/>
<evidence type="ECO:0000313" key="7">
    <source>
        <dbReference type="EMBL" id="EGA64738.1"/>
    </source>
</evidence>
<comment type="caution">
    <text evidence="7">The sequence shown here is derived from an EMBL/GenBank/DDBJ whole genome shotgun (WGS) entry which is preliminary data.</text>
</comment>
<keyword evidence="4" id="KW-0455">Luminescence</keyword>
<dbReference type="eggNOG" id="COG0543">
    <property type="taxonomic scope" value="Bacteria"/>
</dbReference>
<keyword evidence="2" id="KW-0274">FAD</keyword>
<dbReference type="PROSITE" id="PS51384">
    <property type="entry name" value="FAD_FR"/>
    <property type="match status" value="1"/>
</dbReference>
<dbReference type="RefSeq" id="WP_006880447.1">
    <property type="nucleotide sequence ID" value="NZ_AEVS01000078.1"/>
</dbReference>
<dbReference type="OrthoDB" id="9806195at2"/>
<dbReference type="InterPro" id="IPR001433">
    <property type="entry name" value="OxRdtase_FAD/NAD-bd"/>
</dbReference>
<dbReference type="STRING" id="945543.VIBR0546_20503"/>
<dbReference type="GO" id="GO:0016491">
    <property type="term" value="F:oxidoreductase activity"/>
    <property type="evidence" value="ECO:0007669"/>
    <property type="project" value="UniProtKB-KW"/>
</dbReference>
<feature type="domain" description="FAD-binding FR-type" evidence="6">
    <location>
        <begin position="1"/>
        <end position="103"/>
    </location>
</feature>
<dbReference type="InterPro" id="IPR050415">
    <property type="entry name" value="MRET"/>
</dbReference>
<evidence type="ECO:0000256" key="5">
    <source>
        <dbReference type="ARBA" id="ARBA00038177"/>
    </source>
</evidence>
<dbReference type="PANTHER" id="PTHR47354:SF7">
    <property type="entry name" value="NAD(P)H-FLAVIN REDUCTASE"/>
    <property type="match status" value="1"/>
</dbReference>
<dbReference type="NCBIfam" id="NF005963">
    <property type="entry name" value="PRK08051.1"/>
    <property type="match status" value="1"/>
</dbReference>
<reference evidence="7 8" key="1">
    <citation type="journal article" date="2012" name="Int. J. Syst. Evol. Microbiol.">
        <title>Vibrio caribbeanicus sp. nov., isolated from the marine sponge Scleritoderma cyanea.</title>
        <authorList>
            <person name="Hoffmann M."/>
            <person name="Monday S.R."/>
            <person name="Allard M.W."/>
            <person name="Strain E.A."/>
            <person name="Whittaker P."/>
            <person name="Naum M."/>
            <person name="McCarthy P.J."/>
            <person name="Lopez J.V."/>
            <person name="Fischer M."/>
            <person name="Brown E.W."/>
        </authorList>
    </citation>
    <scope>NUCLEOTIDE SEQUENCE [LARGE SCALE GENOMIC DNA]</scope>
    <source>
        <strain evidence="7 8">LMG 20546</strain>
    </source>
</reference>
<accession>E8LX68</accession>
<dbReference type="PRINTS" id="PR00410">
    <property type="entry name" value="PHEHYDRXLASE"/>
</dbReference>
<dbReference type="Pfam" id="PF00175">
    <property type="entry name" value="NAD_binding_1"/>
    <property type="match status" value="1"/>
</dbReference>
<gene>
    <name evidence="7" type="primary">fre</name>
    <name evidence="7" type="ORF">VIBR0546_20503</name>
</gene>
<dbReference type="EMBL" id="AEVS01000078">
    <property type="protein sequence ID" value="EGA64738.1"/>
    <property type="molecule type" value="Genomic_DNA"/>
</dbReference>
<evidence type="ECO:0000256" key="2">
    <source>
        <dbReference type="ARBA" id="ARBA00022827"/>
    </source>
</evidence>
<dbReference type="GO" id="GO:0008218">
    <property type="term" value="P:bioluminescence"/>
    <property type="evidence" value="ECO:0007669"/>
    <property type="project" value="UniProtKB-KW"/>
</dbReference>